<dbReference type="GO" id="GO:0006508">
    <property type="term" value="P:proteolysis"/>
    <property type="evidence" value="ECO:0007669"/>
    <property type="project" value="UniProtKB-UniRule"/>
</dbReference>
<keyword evidence="3 4" id="KW-0865">Zymogen</keyword>
<feature type="chain" id="PRO_5023386491" description="Germination protease" evidence="4">
    <location>
        <begin position="16"/>
        <end position="369"/>
    </location>
</feature>
<name>A0A511V7X7_9BACL</name>
<evidence type="ECO:0000256" key="2">
    <source>
        <dbReference type="ARBA" id="ARBA00022801"/>
    </source>
</evidence>
<dbReference type="GO" id="GO:0009847">
    <property type="term" value="P:spore germination"/>
    <property type="evidence" value="ECO:0007669"/>
    <property type="project" value="UniProtKB-UniRule"/>
</dbReference>
<keyword evidence="6" id="KW-1185">Reference proteome</keyword>
<comment type="function">
    <text evidence="4">Initiates the rapid degradation of small, acid-soluble proteins during spore germination.</text>
</comment>
<dbReference type="PIRSF" id="PIRSF019549">
    <property type="entry name" value="Peptidase_A25"/>
    <property type="match status" value="1"/>
</dbReference>
<comment type="similarity">
    <text evidence="4">Belongs to the peptidase A25 family.</text>
</comment>
<dbReference type="OrthoDB" id="9777293at2"/>
<evidence type="ECO:0000256" key="4">
    <source>
        <dbReference type="HAMAP-Rule" id="MF_00626"/>
    </source>
</evidence>
<dbReference type="EMBL" id="BJXX01000035">
    <property type="protein sequence ID" value="GEN33292.1"/>
    <property type="molecule type" value="Genomic_DNA"/>
</dbReference>
<dbReference type="InterPro" id="IPR023430">
    <property type="entry name" value="Pept_HybD-like_dom_sf"/>
</dbReference>
<comment type="caution">
    <text evidence="5">The sequence shown here is derived from an EMBL/GenBank/DDBJ whole genome shotgun (WGS) entry which is preliminary data.</text>
</comment>
<comment type="PTM">
    <text evidence="4">Autoproteolytically processed. The inactive tetrameric zymogen termed p46 autoprocesses to a smaller form termed p41, which is active only during spore germination.</text>
</comment>
<dbReference type="GO" id="GO:0004222">
    <property type="term" value="F:metalloendopeptidase activity"/>
    <property type="evidence" value="ECO:0007669"/>
    <property type="project" value="UniProtKB-UniRule"/>
</dbReference>
<dbReference type="Pfam" id="PF03418">
    <property type="entry name" value="Peptidase_A25"/>
    <property type="match status" value="1"/>
</dbReference>
<evidence type="ECO:0000313" key="5">
    <source>
        <dbReference type="EMBL" id="GEN33292.1"/>
    </source>
</evidence>
<sequence length="369" mass="40130">MDKQLDLSVYAVRTDLALEAREMASRERSEEIPGVRFHSEEENGITVSKMVIETMEGAERIGKMPGRYVTLEVPGLRNQDSELQDRVATRFAREFHAFLKDIGIQEGDSALIVGLGNWNVTPDAVGPMVVENVLVTRHLFELMPEQVEEGYRSVSAVSPGVLGITGIETSEIVYGIIEKTRPDFVIAIDALASRALERVNTTVQISDAGISPGSGVGNKRKPLTKETLGIPVIAVGVPTVVDAATIVHDAITYILAHLGRQVKEAKNPKPAGRLVPGGFTFPGKVERYTEEDMPNEAEQKAILGMIGELAEEEKRQLIHEVLAPLGHNLIVTPKEVDDYVEDIANIIASGLNAALHGAIDMENVSAYTH</sequence>
<keyword evidence="1 4" id="KW-0645">Protease</keyword>
<dbReference type="InterPro" id="IPR005080">
    <property type="entry name" value="Peptidase_A25"/>
</dbReference>
<proteinExistence type="inferred from homology"/>
<evidence type="ECO:0000313" key="6">
    <source>
        <dbReference type="Proteomes" id="UP000321157"/>
    </source>
</evidence>
<evidence type="ECO:0000256" key="3">
    <source>
        <dbReference type="ARBA" id="ARBA00023145"/>
    </source>
</evidence>
<dbReference type="Gene3D" id="3.40.50.1450">
    <property type="entry name" value="HybD-like"/>
    <property type="match status" value="2"/>
</dbReference>
<dbReference type="AlphaFoldDB" id="A0A511V7X7"/>
<comment type="catalytic activity">
    <reaction evidence="4">
        <text>Endopeptidase action with P4 Glu or Asp, P1 preferably Glu &gt; Asp, P1' hydrophobic and P2' Ala.</text>
        <dbReference type="EC" id="3.4.24.78"/>
    </reaction>
</comment>
<comment type="subunit">
    <text evidence="4">Homotetramer.</text>
</comment>
<dbReference type="RefSeq" id="WP_146808584.1">
    <property type="nucleotide sequence ID" value="NZ_BJXX01000035.1"/>
</dbReference>
<reference evidence="5 6" key="1">
    <citation type="submission" date="2019-07" db="EMBL/GenBank/DDBJ databases">
        <title>Whole genome shotgun sequence of Aneurinibacillus danicus NBRC 102444.</title>
        <authorList>
            <person name="Hosoyama A."/>
            <person name="Uohara A."/>
            <person name="Ohji S."/>
            <person name="Ichikawa N."/>
        </authorList>
    </citation>
    <scope>NUCLEOTIDE SEQUENCE [LARGE SCALE GENOMIC DNA]</scope>
    <source>
        <strain evidence="5 6">NBRC 102444</strain>
    </source>
</reference>
<keyword evidence="2 4" id="KW-0378">Hydrolase</keyword>
<evidence type="ECO:0000256" key="1">
    <source>
        <dbReference type="ARBA" id="ARBA00022670"/>
    </source>
</evidence>
<dbReference type="SUPFAM" id="SSF53163">
    <property type="entry name" value="HybD-like"/>
    <property type="match status" value="1"/>
</dbReference>
<accession>A0A511V7X7</accession>
<dbReference type="NCBIfam" id="TIGR01441">
    <property type="entry name" value="GPR"/>
    <property type="match status" value="1"/>
</dbReference>
<dbReference type="EC" id="3.4.24.78" evidence="4"/>
<dbReference type="HAMAP" id="MF_00626">
    <property type="entry name" value="Germination_prot"/>
    <property type="match status" value="1"/>
</dbReference>
<organism evidence="5 6">
    <name type="scientific">Aneurinibacillus danicus</name>
    <dbReference type="NCBI Taxonomy" id="267746"/>
    <lineage>
        <taxon>Bacteria</taxon>
        <taxon>Bacillati</taxon>
        <taxon>Bacillota</taxon>
        <taxon>Bacilli</taxon>
        <taxon>Bacillales</taxon>
        <taxon>Paenibacillaceae</taxon>
        <taxon>Aneurinibacillus group</taxon>
        <taxon>Aneurinibacillus</taxon>
    </lineage>
</organism>
<feature type="propeptide" id="PRO_5022275221" evidence="4">
    <location>
        <begin position="1"/>
        <end position="15"/>
    </location>
</feature>
<gene>
    <name evidence="4 5" type="primary">gpr</name>
    <name evidence="5" type="ORF">ADA01nite_07520</name>
</gene>
<protein>
    <recommendedName>
        <fullName evidence="4">Germination protease</fullName>
        <ecNumber evidence="4">3.4.24.78</ecNumber>
    </recommendedName>
    <alternativeName>
        <fullName evidence="4">GPR endopeptidase</fullName>
    </alternativeName>
    <alternativeName>
        <fullName evidence="4">Germination proteinase</fullName>
    </alternativeName>
    <alternativeName>
        <fullName evidence="4">Spore protease</fullName>
    </alternativeName>
</protein>
<dbReference type="Proteomes" id="UP000321157">
    <property type="component" value="Unassembled WGS sequence"/>
</dbReference>